<organism evidence="1 2">
    <name type="scientific">Acetobacter pasteurianus NBRC 3188</name>
    <dbReference type="NCBI Taxonomy" id="1226663"/>
    <lineage>
        <taxon>Bacteria</taxon>
        <taxon>Pseudomonadati</taxon>
        <taxon>Pseudomonadota</taxon>
        <taxon>Alphaproteobacteria</taxon>
        <taxon>Acetobacterales</taxon>
        <taxon>Acetobacteraceae</taxon>
        <taxon>Acetobacter</taxon>
    </lineage>
</organism>
<dbReference type="Proteomes" id="UP000287300">
    <property type="component" value="Unassembled WGS sequence"/>
</dbReference>
<comment type="caution">
    <text evidence="1">The sequence shown here is derived from an EMBL/GenBank/DDBJ whole genome shotgun (WGS) entry which is preliminary data.</text>
</comment>
<name>A0A401WW47_ACEPA</name>
<reference evidence="1 2" key="1">
    <citation type="submission" date="2016-06" db="EMBL/GenBank/DDBJ databases">
        <title>Acetobacter pasteurianus NBRC 3188 whole genome sequencing project.</title>
        <authorList>
            <person name="Matsutani M."/>
            <person name="Shiwa Y."/>
            <person name="Okamoto-Kainuma A."/>
            <person name="Ishikawa M."/>
            <person name="Koizumi Y."/>
            <person name="Yoshikawa H."/>
            <person name="Yakushi T."/>
            <person name="Matsushita K."/>
        </authorList>
    </citation>
    <scope>NUCLEOTIDE SEQUENCE [LARGE SCALE GENOMIC DNA]</scope>
    <source>
        <strain evidence="1 2">NBRC 3188</strain>
    </source>
</reference>
<gene>
    <name evidence="1" type="ORF">NBRC3188_2279</name>
</gene>
<protein>
    <submittedName>
        <fullName evidence="1">Uncharacterized protein</fullName>
    </submittedName>
</protein>
<dbReference type="AlphaFoldDB" id="A0A401WW47"/>
<evidence type="ECO:0000313" key="1">
    <source>
        <dbReference type="EMBL" id="GCD53582.1"/>
    </source>
</evidence>
<dbReference type="EMBL" id="BDES01000063">
    <property type="protein sequence ID" value="GCD53582.1"/>
    <property type="molecule type" value="Genomic_DNA"/>
</dbReference>
<evidence type="ECO:0000313" key="2">
    <source>
        <dbReference type="Proteomes" id="UP000287300"/>
    </source>
</evidence>
<proteinExistence type="predicted"/>
<sequence>MDVFSRRSLLNAIVRLQDRIEGGKVCWRHANGRTFEITPDDQEPDKVRVIENEPRLYDVICLNRIWWDDPNGYEKAYRSWSCLPYQEPSIRDKSLFKSFKSRLRIISLPVEDTIDAVSDAIDQNRVYRPLITPFVLNYNDLRSQVKRENMQRIRNRNEYYYSKQIKQKEIENVYEQSMGADIPYFFRGIRNEGGPICEDGRNCLLSFFNSPSIDTWDKVADFIISYDIINGDRTVWEIWISLDPSAPRSLNEDGDWPKIPDKEMFIRILKTARTAPKPKPARMPKIFPLATIDSVLNLKVIQENAIRRNLEMTELTDAEVNEAFSRGIQSLCGRAKRRQKVRGRMGQ</sequence>
<accession>A0A401WW47</accession>